<keyword evidence="2" id="KW-0678">Repressor</keyword>
<evidence type="ECO:0000256" key="5">
    <source>
        <dbReference type="ARBA" id="ARBA00023125"/>
    </source>
</evidence>
<dbReference type="Gene3D" id="3.30.1490.190">
    <property type="match status" value="1"/>
</dbReference>
<feature type="binding site" evidence="7">
    <location>
        <position position="137"/>
    </location>
    <ligand>
        <name>Zn(2+)</name>
        <dbReference type="ChEBI" id="CHEBI:29105"/>
    </ligand>
</feature>
<feature type="binding site" evidence="8">
    <location>
        <position position="126"/>
    </location>
    <ligand>
        <name>Fe cation</name>
        <dbReference type="ChEBI" id="CHEBI:24875"/>
    </ligand>
</feature>
<dbReference type="InterPro" id="IPR043135">
    <property type="entry name" value="Fur_C"/>
</dbReference>
<keyword evidence="5" id="KW-0238">DNA-binding</keyword>
<organism evidence="9 10">
    <name type="scientific">Candidatus Nitrospira inopinata</name>
    <dbReference type="NCBI Taxonomy" id="1715989"/>
    <lineage>
        <taxon>Bacteria</taxon>
        <taxon>Pseudomonadati</taxon>
        <taxon>Nitrospirota</taxon>
        <taxon>Nitrospiria</taxon>
        <taxon>Nitrospirales</taxon>
        <taxon>Nitrospiraceae</taxon>
        <taxon>Nitrospira</taxon>
    </lineage>
</organism>
<dbReference type="GO" id="GO:0045892">
    <property type="term" value="P:negative regulation of DNA-templated transcription"/>
    <property type="evidence" value="ECO:0007669"/>
    <property type="project" value="TreeGrafter"/>
</dbReference>
<dbReference type="GO" id="GO:0000976">
    <property type="term" value="F:transcription cis-regulatory region binding"/>
    <property type="evidence" value="ECO:0007669"/>
    <property type="project" value="TreeGrafter"/>
</dbReference>
<evidence type="ECO:0000256" key="6">
    <source>
        <dbReference type="ARBA" id="ARBA00023163"/>
    </source>
</evidence>
<dbReference type="PANTHER" id="PTHR33202:SF7">
    <property type="entry name" value="FERRIC UPTAKE REGULATION PROTEIN"/>
    <property type="match status" value="1"/>
</dbReference>
<dbReference type="CDD" id="cd07153">
    <property type="entry name" value="Fur_like"/>
    <property type="match status" value="1"/>
</dbReference>
<protein>
    <submittedName>
        <fullName evidence="9">Transcriptional regulator, Fur family</fullName>
    </submittedName>
</protein>
<evidence type="ECO:0000256" key="8">
    <source>
        <dbReference type="PIRSR" id="PIRSR602481-2"/>
    </source>
</evidence>
<keyword evidence="6" id="KW-0804">Transcription</keyword>
<proteinExistence type="inferred from homology"/>
<keyword evidence="7" id="KW-0479">Metal-binding</keyword>
<dbReference type="KEGG" id="nio:NITINOP_3067"/>
<dbReference type="RefSeq" id="WP_062487065.1">
    <property type="nucleotide sequence ID" value="NZ_LN885086.1"/>
</dbReference>
<evidence type="ECO:0000256" key="2">
    <source>
        <dbReference type="ARBA" id="ARBA00022491"/>
    </source>
</evidence>
<accession>A0A0S4KUG5</accession>
<keyword evidence="8" id="KW-0408">Iron</keyword>
<dbReference type="GO" id="GO:1900376">
    <property type="term" value="P:regulation of secondary metabolite biosynthetic process"/>
    <property type="evidence" value="ECO:0007669"/>
    <property type="project" value="TreeGrafter"/>
</dbReference>
<dbReference type="STRING" id="1715989.NITINOP_3067"/>
<evidence type="ECO:0000256" key="7">
    <source>
        <dbReference type="PIRSR" id="PIRSR602481-1"/>
    </source>
</evidence>
<keyword evidence="3 7" id="KW-0862">Zinc</keyword>
<feature type="binding site" evidence="8">
    <location>
        <position position="88"/>
    </location>
    <ligand>
        <name>Fe cation</name>
        <dbReference type="ChEBI" id="CHEBI:24875"/>
    </ligand>
</feature>
<name>A0A0S4KUG5_9BACT</name>
<gene>
    <name evidence="9" type="ORF">NITINOP_3067</name>
</gene>
<evidence type="ECO:0000313" key="10">
    <source>
        <dbReference type="Proteomes" id="UP000066284"/>
    </source>
</evidence>
<comment type="cofactor">
    <cofactor evidence="7">
        <name>Zn(2+)</name>
        <dbReference type="ChEBI" id="CHEBI:29105"/>
    </cofactor>
    <text evidence="7">Binds 1 zinc ion per subunit.</text>
</comment>
<reference evidence="10" key="1">
    <citation type="submission" date="2015-09" db="EMBL/GenBank/DDBJ databases">
        <authorList>
            <person name="Daims H."/>
        </authorList>
    </citation>
    <scope>NUCLEOTIDE SEQUENCE [LARGE SCALE GENOMIC DNA]</scope>
</reference>
<dbReference type="InterPro" id="IPR002481">
    <property type="entry name" value="FUR"/>
</dbReference>
<feature type="binding site" evidence="7">
    <location>
        <position position="97"/>
    </location>
    <ligand>
        <name>Zn(2+)</name>
        <dbReference type="ChEBI" id="CHEBI:29105"/>
    </ligand>
</feature>
<dbReference type="AlphaFoldDB" id="A0A0S4KUG5"/>
<keyword evidence="4" id="KW-0805">Transcription regulation</keyword>
<feature type="binding site" evidence="7">
    <location>
        <position position="134"/>
    </location>
    <ligand>
        <name>Zn(2+)</name>
        <dbReference type="ChEBI" id="CHEBI:29105"/>
    </ligand>
</feature>
<dbReference type="InterPro" id="IPR036388">
    <property type="entry name" value="WH-like_DNA-bd_sf"/>
</dbReference>
<sequence length="138" mass="15504">MTDSIIERLKAGGKKLTKARRAILGILEQSPLPMTAAELHARLAKARMPIDLVTVYRNLAMLEKLGLVTTVGLHDGQMRYEVRHGREHHHHIQCRGCGKIVDLMVCPIKKLTSVIEAQTQFAVDSHSLEFLGWCPQCR</sequence>
<dbReference type="InterPro" id="IPR036390">
    <property type="entry name" value="WH_DNA-bd_sf"/>
</dbReference>
<dbReference type="Pfam" id="PF01475">
    <property type="entry name" value="FUR"/>
    <property type="match status" value="1"/>
</dbReference>
<comment type="similarity">
    <text evidence="1">Belongs to the Fur family.</text>
</comment>
<feature type="binding site" evidence="7">
    <location>
        <position position="94"/>
    </location>
    <ligand>
        <name>Zn(2+)</name>
        <dbReference type="ChEBI" id="CHEBI:29105"/>
    </ligand>
</feature>
<evidence type="ECO:0000313" key="9">
    <source>
        <dbReference type="EMBL" id="CUQ68039.1"/>
    </source>
</evidence>
<dbReference type="EMBL" id="LN885086">
    <property type="protein sequence ID" value="CUQ68039.1"/>
    <property type="molecule type" value="Genomic_DNA"/>
</dbReference>
<dbReference type="OrthoDB" id="8659436at2"/>
<keyword evidence="10" id="KW-1185">Reference proteome</keyword>
<dbReference type="GO" id="GO:0003700">
    <property type="term" value="F:DNA-binding transcription factor activity"/>
    <property type="evidence" value="ECO:0007669"/>
    <property type="project" value="InterPro"/>
</dbReference>
<dbReference type="PANTHER" id="PTHR33202">
    <property type="entry name" value="ZINC UPTAKE REGULATION PROTEIN"/>
    <property type="match status" value="1"/>
</dbReference>
<comment type="cofactor">
    <cofactor evidence="8">
        <name>Mn(2+)</name>
        <dbReference type="ChEBI" id="CHEBI:29035"/>
    </cofactor>
    <cofactor evidence="8">
        <name>Fe(2+)</name>
        <dbReference type="ChEBI" id="CHEBI:29033"/>
    </cofactor>
    <text evidence="8">Binds 1 Mn(2+) or Fe(2+) ion per subunit.</text>
</comment>
<dbReference type="Gene3D" id="1.10.10.10">
    <property type="entry name" value="Winged helix-like DNA-binding domain superfamily/Winged helix DNA-binding domain"/>
    <property type="match status" value="1"/>
</dbReference>
<evidence type="ECO:0000256" key="1">
    <source>
        <dbReference type="ARBA" id="ARBA00007957"/>
    </source>
</evidence>
<evidence type="ECO:0000256" key="4">
    <source>
        <dbReference type="ARBA" id="ARBA00023015"/>
    </source>
</evidence>
<dbReference type="Proteomes" id="UP000066284">
    <property type="component" value="Chromosome 1"/>
</dbReference>
<dbReference type="SUPFAM" id="SSF46785">
    <property type="entry name" value="Winged helix' DNA-binding domain"/>
    <property type="match status" value="1"/>
</dbReference>
<evidence type="ECO:0000256" key="3">
    <source>
        <dbReference type="ARBA" id="ARBA00022833"/>
    </source>
</evidence>
<dbReference type="GO" id="GO:0008270">
    <property type="term" value="F:zinc ion binding"/>
    <property type="evidence" value="ECO:0007669"/>
    <property type="project" value="TreeGrafter"/>
</dbReference>